<feature type="transmembrane region" description="Helical" evidence="7">
    <location>
        <begin position="7"/>
        <end position="40"/>
    </location>
</feature>
<comment type="caution">
    <text evidence="8">The sequence shown here is derived from an EMBL/GenBank/DDBJ whole genome shotgun (WGS) entry which is preliminary data.</text>
</comment>
<dbReference type="EMBL" id="JBHSGB010000010">
    <property type="protein sequence ID" value="MFC4655576.1"/>
    <property type="molecule type" value="Genomic_DNA"/>
</dbReference>
<reference evidence="9" key="1">
    <citation type="journal article" date="2019" name="Int. J. Syst. Evol. Microbiol.">
        <title>The Global Catalogue of Microorganisms (GCM) 10K type strain sequencing project: providing services to taxonomists for standard genome sequencing and annotation.</title>
        <authorList>
            <consortium name="The Broad Institute Genomics Platform"/>
            <consortium name="The Broad Institute Genome Sequencing Center for Infectious Disease"/>
            <person name="Wu L."/>
            <person name="Ma J."/>
        </authorList>
    </citation>
    <scope>NUCLEOTIDE SEQUENCE [LARGE SCALE GENOMIC DNA]</scope>
    <source>
        <strain evidence="9">DT28</strain>
    </source>
</reference>
<protein>
    <submittedName>
        <fullName evidence="8">Sulfate exporter family transporter</fullName>
    </submittedName>
</protein>
<feature type="transmembrane region" description="Helical" evidence="7">
    <location>
        <begin position="232"/>
        <end position="254"/>
    </location>
</feature>
<evidence type="ECO:0000313" key="8">
    <source>
        <dbReference type="EMBL" id="MFC4655576.1"/>
    </source>
</evidence>
<feature type="transmembrane region" description="Helical" evidence="7">
    <location>
        <begin position="143"/>
        <end position="164"/>
    </location>
</feature>
<evidence type="ECO:0000256" key="2">
    <source>
        <dbReference type="ARBA" id="ARBA00007977"/>
    </source>
</evidence>
<comment type="similarity">
    <text evidence="2">Belongs to the UPF0324 family.</text>
</comment>
<evidence type="ECO:0000256" key="7">
    <source>
        <dbReference type="SAM" id="Phobius"/>
    </source>
</evidence>
<accession>A0ABV9JMZ2</accession>
<dbReference type="Pfam" id="PF03601">
    <property type="entry name" value="Cons_hypoth698"/>
    <property type="match status" value="1"/>
</dbReference>
<dbReference type="RefSeq" id="WP_377334069.1">
    <property type="nucleotide sequence ID" value="NZ_JBHSGB010000010.1"/>
</dbReference>
<keyword evidence="9" id="KW-1185">Reference proteome</keyword>
<keyword evidence="6 7" id="KW-0472">Membrane</keyword>
<evidence type="ECO:0000256" key="5">
    <source>
        <dbReference type="ARBA" id="ARBA00022989"/>
    </source>
</evidence>
<evidence type="ECO:0000256" key="1">
    <source>
        <dbReference type="ARBA" id="ARBA00004651"/>
    </source>
</evidence>
<sequence>MRFVLGTVFWLGALVFGVAPAIGLSPVLLALVSGMLWSLWQHRGTSSTSYPGWLSRYQPWALRTGLVLFCLQLPAGVLDLALLQRLWPLLLAVPLMLLSGVWFGRQLGLSANISWLVSAGLAFCGTSALFATQTVRKASPGELSQSLAAVLLMGLLSLLLYGLLPLAPEATALLIGASAPEVSQVVAASSLLPASCALLAIVLKLSRVLLLIPFLVWLPWSQAKGQVKTKLPWFPLAVLVAAGLSQAGWVPALLLPLSKGTAEALLVSAIWLAGVQTDWRAMRQGSVKVLLLALSLLLLLFSWFFVWLAVAGSPVSVPSGL</sequence>
<feature type="transmembrane region" description="Helical" evidence="7">
    <location>
        <begin position="197"/>
        <end position="220"/>
    </location>
</feature>
<proteinExistence type="inferred from homology"/>
<feature type="transmembrane region" description="Helical" evidence="7">
    <location>
        <begin position="113"/>
        <end position="131"/>
    </location>
</feature>
<dbReference type="InterPro" id="IPR018383">
    <property type="entry name" value="UPF0324_pro"/>
</dbReference>
<dbReference type="PANTHER" id="PTHR30106:SF2">
    <property type="entry name" value="UPF0324 INNER MEMBRANE PROTEIN YEIH"/>
    <property type="match status" value="1"/>
</dbReference>
<gene>
    <name evidence="8" type="ORF">ACFO3I_11180</name>
</gene>
<dbReference type="PANTHER" id="PTHR30106">
    <property type="entry name" value="INNER MEMBRANE PROTEIN YEIH-RELATED"/>
    <property type="match status" value="1"/>
</dbReference>
<keyword evidence="3" id="KW-1003">Cell membrane</keyword>
<feature type="transmembrane region" description="Helical" evidence="7">
    <location>
        <begin position="89"/>
        <end position="107"/>
    </location>
</feature>
<keyword evidence="4 7" id="KW-0812">Transmembrane</keyword>
<evidence type="ECO:0000256" key="3">
    <source>
        <dbReference type="ARBA" id="ARBA00022475"/>
    </source>
</evidence>
<evidence type="ECO:0000313" key="9">
    <source>
        <dbReference type="Proteomes" id="UP001595962"/>
    </source>
</evidence>
<dbReference type="Proteomes" id="UP001595962">
    <property type="component" value="Unassembled WGS sequence"/>
</dbReference>
<evidence type="ECO:0000256" key="6">
    <source>
        <dbReference type="ARBA" id="ARBA00023136"/>
    </source>
</evidence>
<organism evidence="8 9">
    <name type="scientific">Rheinheimera marina</name>
    <dbReference type="NCBI Taxonomy" id="1774958"/>
    <lineage>
        <taxon>Bacteria</taxon>
        <taxon>Pseudomonadati</taxon>
        <taxon>Pseudomonadota</taxon>
        <taxon>Gammaproteobacteria</taxon>
        <taxon>Chromatiales</taxon>
        <taxon>Chromatiaceae</taxon>
        <taxon>Rheinheimera</taxon>
    </lineage>
</organism>
<name>A0ABV9JMZ2_9GAMM</name>
<evidence type="ECO:0000256" key="4">
    <source>
        <dbReference type="ARBA" id="ARBA00022692"/>
    </source>
</evidence>
<comment type="subcellular location">
    <subcellularLocation>
        <location evidence="1">Cell membrane</location>
        <topology evidence="1">Multi-pass membrane protein</topology>
    </subcellularLocation>
</comment>
<keyword evidence="5 7" id="KW-1133">Transmembrane helix</keyword>
<feature type="transmembrane region" description="Helical" evidence="7">
    <location>
        <begin position="289"/>
        <end position="310"/>
    </location>
</feature>